<reference evidence="1" key="1">
    <citation type="submission" date="2022-08" db="EMBL/GenBank/DDBJ databases">
        <title>Genome Sequence of Fusarium decemcellulare.</title>
        <authorList>
            <person name="Buettner E."/>
        </authorList>
    </citation>
    <scope>NUCLEOTIDE SEQUENCE</scope>
    <source>
        <strain evidence="1">Babe19</strain>
    </source>
</reference>
<organism evidence="1 2">
    <name type="scientific">Fusarium decemcellulare</name>
    <dbReference type="NCBI Taxonomy" id="57161"/>
    <lineage>
        <taxon>Eukaryota</taxon>
        <taxon>Fungi</taxon>
        <taxon>Dikarya</taxon>
        <taxon>Ascomycota</taxon>
        <taxon>Pezizomycotina</taxon>
        <taxon>Sordariomycetes</taxon>
        <taxon>Hypocreomycetidae</taxon>
        <taxon>Hypocreales</taxon>
        <taxon>Nectriaceae</taxon>
        <taxon>Fusarium</taxon>
        <taxon>Fusarium decemcellulare species complex</taxon>
    </lineage>
</organism>
<protein>
    <submittedName>
        <fullName evidence="1">Uncharacterized protein</fullName>
    </submittedName>
</protein>
<accession>A0ACC1SWU4</accession>
<comment type="caution">
    <text evidence="1">The sequence shown here is derived from an EMBL/GenBank/DDBJ whole genome shotgun (WGS) entry which is preliminary data.</text>
</comment>
<dbReference type="EMBL" id="JANRMS010000065">
    <property type="protein sequence ID" value="KAJ3547860.1"/>
    <property type="molecule type" value="Genomic_DNA"/>
</dbReference>
<gene>
    <name evidence="1" type="ORF">NM208_g1286</name>
</gene>
<keyword evidence="2" id="KW-1185">Reference proteome</keyword>
<name>A0ACC1SWU4_9HYPO</name>
<evidence type="ECO:0000313" key="2">
    <source>
        <dbReference type="Proteomes" id="UP001148629"/>
    </source>
</evidence>
<sequence>MSAYKKIVLITGANQGVGYETAKNLVLSSPDYHVILGCRNILKGEEAAASLQELPDIKGTVLSTELDVTDDTSVDAAAKLVGSEYGRVDILVNNAGIISTANPPTLRRPALPETGSNCRVPTDTWIIKGLSGAANLSLIQSLITPG</sequence>
<evidence type="ECO:0000313" key="1">
    <source>
        <dbReference type="EMBL" id="KAJ3547860.1"/>
    </source>
</evidence>
<dbReference type="Proteomes" id="UP001148629">
    <property type="component" value="Unassembled WGS sequence"/>
</dbReference>
<proteinExistence type="predicted"/>